<reference evidence="1" key="1">
    <citation type="submission" date="2021-08" db="EMBL/GenBank/DDBJ databases">
        <title>The first chromosome-level gecko genome reveals the dynamic sex chromosomes of Neotropical dwarf geckos (Sphaerodactylidae: Sphaerodactylus).</title>
        <authorList>
            <person name="Pinto B.J."/>
            <person name="Keating S.E."/>
            <person name="Gamble T."/>
        </authorList>
    </citation>
    <scope>NUCLEOTIDE SEQUENCE</scope>
    <source>
        <strain evidence="1">TG3544</strain>
    </source>
</reference>
<gene>
    <name evidence="1" type="ORF">K3G42_022232</name>
</gene>
<dbReference type="EMBL" id="CM037620">
    <property type="protein sequence ID" value="KAH7995146.1"/>
    <property type="molecule type" value="Genomic_DNA"/>
</dbReference>
<dbReference type="Proteomes" id="UP000827872">
    <property type="component" value="Linkage Group LG07"/>
</dbReference>
<accession>A0ACB8ERC8</accession>
<proteinExistence type="predicted"/>
<protein>
    <submittedName>
        <fullName evidence="1">Uncharacterized protein</fullName>
    </submittedName>
</protein>
<name>A0ACB8ERC8_9SAUR</name>
<evidence type="ECO:0000313" key="2">
    <source>
        <dbReference type="Proteomes" id="UP000827872"/>
    </source>
</evidence>
<evidence type="ECO:0000313" key="1">
    <source>
        <dbReference type="EMBL" id="KAH7995146.1"/>
    </source>
</evidence>
<keyword evidence="2" id="KW-1185">Reference proteome</keyword>
<sequence length="136" mass="16170">MALKNQYNNKMKILRVHLEAYQKLIDRKNQDWQVTVKKLEEENNKLSQENEELVNQIRLQKEEWDNEKACLLKNATQKLDCLYTQHTLTLEELQKTRLNLEKVHKIVNFQMDLPCDQQKTLITSDEVTQNMVIGGE</sequence>
<organism evidence="1 2">
    <name type="scientific">Sphaerodactylus townsendi</name>
    <dbReference type="NCBI Taxonomy" id="933632"/>
    <lineage>
        <taxon>Eukaryota</taxon>
        <taxon>Metazoa</taxon>
        <taxon>Chordata</taxon>
        <taxon>Craniata</taxon>
        <taxon>Vertebrata</taxon>
        <taxon>Euteleostomi</taxon>
        <taxon>Lepidosauria</taxon>
        <taxon>Squamata</taxon>
        <taxon>Bifurcata</taxon>
        <taxon>Gekkota</taxon>
        <taxon>Sphaerodactylidae</taxon>
        <taxon>Sphaerodactylus</taxon>
    </lineage>
</organism>
<comment type="caution">
    <text evidence="1">The sequence shown here is derived from an EMBL/GenBank/DDBJ whole genome shotgun (WGS) entry which is preliminary data.</text>
</comment>